<organism evidence="2 3">
    <name type="scientific">Sphingomonas sanguinis</name>
    <dbReference type="NCBI Taxonomy" id="33051"/>
    <lineage>
        <taxon>Bacteria</taxon>
        <taxon>Pseudomonadati</taxon>
        <taxon>Pseudomonadota</taxon>
        <taxon>Alphaproteobacteria</taxon>
        <taxon>Sphingomonadales</taxon>
        <taxon>Sphingomonadaceae</taxon>
        <taxon>Sphingomonas</taxon>
    </lineage>
</organism>
<evidence type="ECO:0000256" key="1">
    <source>
        <dbReference type="SAM" id="MobiDB-lite"/>
    </source>
</evidence>
<keyword evidence="3" id="KW-1185">Reference proteome</keyword>
<feature type="compositionally biased region" description="Gly residues" evidence="1">
    <location>
        <begin position="139"/>
        <end position="149"/>
    </location>
</feature>
<evidence type="ECO:0000313" key="3">
    <source>
        <dbReference type="Proteomes" id="UP000557656"/>
    </source>
</evidence>
<evidence type="ECO:0000313" key="2">
    <source>
        <dbReference type="EMBL" id="NNG54730.1"/>
    </source>
</evidence>
<feature type="region of interest" description="Disordered" evidence="1">
    <location>
        <begin position="121"/>
        <end position="171"/>
    </location>
</feature>
<comment type="caution">
    <text evidence="2">The sequence shown here is derived from an EMBL/GenBank/DDBJ whole genome shotgun (WGS) entry which is preliminary data.</text>
</comment>
<feature type="compositionally biased region" description="Pro residues" evidence="1">
    <location>
        <begin position="128"/>
        <end position="138"/>
    </location>
</feature>
<feature type="compositionally biased region" description="Pro residues" evidence="1">
    <location>
        <begin position="150"/>
        <end position="162"/>
    </location>
</feature>
<reference evidence="2 3" key="1">
    <citation type="submission" date="2020-05" db="EMBL/GenBank/DDBJ databases">
        <title>Draft Genome Sequences of Sphingomonas sp. Isolated from the International Space Station.</title>
        <authorList>
            <person name="Bijlani S."/>
            <person name="Singh N.K."/>
            <person name="Mason C.E."/>
            <person name="Wang C.C."/>
            <person name="Venkateswaran K."/>
        </authorList>
    </citation>
    <scope>NUCLEOTIDE SEQUENCE [LARGE SCALE GENOMIC DNA]</scope>
    <source>
        <strain evidence="2 3">IIF7SW-B5</strain>
    </source>
</reference>
<proteinExistence type="predicted"/>
<evidence type="ECO:0008006" key="4">
    <source>
        <dbReference type="Google" id="ProtNLM"/>
    </source>
</evidence>
<feature type="non-terminal residue" evidence="2">
    <location>
        <position position="171"/>
    </location>
</feature>
<protein>
    <recommendedName>
        <fullName evidence="4">Bacterial OB-fold domain-containing protein</fullName>
    </recommendedName>
</protein>
<dbReference type="RefSeq" id="WP_170172185.1">
    <property type="nucleotide sequence ID" value="NZ_JABEOV010000021.1"/>
</dbReference>
<name>A0ABX1UKQ7_9SPHN</name>
<dbReference type="InterPro" id="IPR036700">
    <property type="entry name" value="BOBF_sf"/>
</dbReference>
<dbReference type="SUPFAM" id="SSF101756">
    <property type="entry name" value="Hypothetical protein YgiW"/>
    <property type="match status" value="1"/>
</dbReference>
<gene>
    <name evidence="2" type="ORF">HKX05_15380</name>
</gene>
<dbReference type="Proteomes" id="UP000557656">
    <property type="component" value="Unassembled WGS sequence"/>
</dbReference>
<accession>A0ABX1UKQ7</accession>
<dbReference type="EMBL" id="JABEOV010000021">
    <property type="protein sequence ID" value="NNG54730.1"/>
    <property type="molecule type" value="Genomic_DNA"/>
</dbReference>
<sequence>MSRFHIPTPRLQGKAPLAAAAAVLIALGAGGGAAAVSMTRPTVTMAPTVQTPIAKLASTSGVVTAKGRVAEVFGDRFVVQDGTGRAMVAASRDAMPSVGSNVMVQGRYDDGVMHAQYLVDPNGSVVPVGPPPPPPGGPRGPGGPGGPRGDGPPPPPPPPGGPGGPGAPGGP</sequence>